<keyword evidence="1" id="KW-0812">Transmembrane</keyword>
<dbReference type="SUPFAM" id="SSF52540">
    <property type="entry name" value="P-loop containing nucleoside triphosphate hydrolases"/>
    <property type="match status" value="1"/>
</dbReference>
<evidence type="ECO:0000313" key="4">
    <source>
        <dbReference type="Proteomes" id="UP000050301"/>
    </source>
</evidence>
<reference evidence="3 4" key="1">
    <citation type="submission" date="2015-09" db="EMBL/GenBank/DDBJ databases">
        <title>Heavy metals and arsenic resistance mechanisms in polyextremophilic archaea of the family Ferroplasmaceae.</title>
        <authorList>
            <person name="Bulaev A.G."/>
            <person name="Kanygina A.V."/>
        </authorList>
    </citation>
    <scope>NUCLEOTIDE SEQUENCE [LARGE SCALE GENOMIC DNA]</scope>
    <source>
        <strain evidence="3 4">BH2</strain>
    </source>
</reference>
<evidence type="ECO:0000259" key="2">
    <source>
        <dbReference type="SMART" id="SM00382"/>
    </source>
</evidence>
<dbReference type="Pfam" id="PF01935">
    <property type="entry name" value="DUF87"/>
    <property type="match status" value="1"/>
</dbReference>
<dbReference type="SMART" id="SM00382">
    <property type="entry name" value="AAA"/>
    <property type="match status" value="1"/>
</dbReference>
<dbReference type="InParanoid" id="A0A0Q0RVR5"/>
<feature type="transmembrane region" description="Helical" evidence="1">
    <location>
        <begin position="12"/>
        <end position="36"/>
    </location>
</feature>
<protein>
    <recommendedName>
        <fullName evidence="2">AAA+ ATPase domain-containing protein</fullName>
    </recommendedName>
</protein>
<dbReference type="InterPro" id="IPR003593">
    <property type="entry name" value="AAA+_ATPase"/>
</dbReference>
<keyword evidence="1" id="KW-1133">Transmembrane helix</keyword>
<dbReference type="EMBL" id="LKBH01000027">
    <property type="protein sequence ID" value="KQB36463.1"/>
    <property type="molecule type" value="Genomic_DNA"/>
</dbReference>
<dbReference type="Gene3D" id="1.10.8.730">
    <property type="match status" value="2"/>
</dbReference>
<feature type="domain" description="AAA+ ATPase" evidence="2">
    <location>
        <begin position="389"/>
        <end position="626"/>
    </location>
</feature>
<dbReference type="InterPro" id="IPR027417">
    <property type="entry name" value="P-loop_NTPase"/>
</dbReference>
<dbReference type="PANTHER" id="PTHR30121:SF6">
    <property type="entry name" value="SLR6007 PROTEIN"/>
    <property type="match status" value="1"/>
</dbReference>
<dbReference type="Gene3D" id="3.40.50.300">
    <property type="entry name" value="P-loop containing nucleotide triphosphate hydrolases"/>
    <property type="match status" value="2"/>
</dbReference>
<dbReference type="InterPro" id="IPR025662">
    <property type="entry name" value="Sigma_54_int_dom_ATP-bd_1"/>
</dbReference>
<dbReference type="PANTHER" id="PTHR30121">
    <property type="entry name" value="UNCHARACTERIZED PROTEIN YJGR-RELATED"/>
    <property type="match status" value="1"/>
</dbReference>
<feature type="transmembrane region" description="Helical" evidence="1">
    <location>
        <begin position="43"/>
        <end position="67"/>
    </location>
</feature>
<dbReference type="PROSITE" id="PS00675">
    <property type="entry name" value="SIGMA54_INTERACT_1"/>
    <property type="match status" value="1"/>
</dbReference>
<evidence type="ECO:0000313" key="3">
    <source>
        <dbReference type="EMBL" id="KQB36463.1"/>
    </source>
</evidence>
<comment type="caution">
    <text evidence="3">The sequence shown here is derived from an EMBL/GenBank/DDBJ whole genome shotgun (WGS) entry which is preliminary data.</text>
</comment>
<keyword evidence="1" id="KW-0472">Membrane</keyword>
<name>A0A0Q0RVR5_9ARCH</name>
<sequence length="668" mass="78054">MLIKIPVNTYNYTPYVFGISIKNFLVIIIGITLFAVLIKINIYIPFIFLIIYLYIFLGHKTDIWVFYNSFRESINYKTSSINQTNDDGIFLNDKEFISAFELNTGNYYMNLNKNRIMGSFQGLIENIDSELTIISKPVKYADGSYFYKTFLIISSGIIDIIKNDSEFILKNKLIIKNQVYNHEEISRILFLTTERFFKSFLKTNDYFASLLDLHDANYDQDFLYNLLIDSFSFPCIAVLNLKSIKNKDVRLKRMLAERISEFRNKSTRTVNIKDQINSIKNMQDSKKIFDMYMTLIIESEHPVDLKNNTDNTVKHLKSMGLEFKISDHLKYRNYNLRKLYVNGYKYLIGSKCFSSMVPLSFSEYEKSCPAIAINSINNKKFYFNPFNYQSYNMIITGETGSGKTFFTKKILKSLHEYYEMAFIIDPLNEYDDGLIINSSSGEYLNFSVDNYEEKSILALFISTILRDVKYLDILNTLNNIKPGNDIKKILTDINKYYSGSNHSSSLNYYINNYIKIPVNANNKRIIFRYSLDREDLKMLNFIFILAQINNMARSYNGHKLVVIDESHLLLGNPETAETIDNFIRNSRHYGTSIINITQNIDDFFMNIRSHSIFKNSSHVFLFRQKESKNLNKILNIEIKTENLPGGTGLGYSECYYYGNDTLYRLRII</sequence>
<dbReference type="RefSeq" id="WP_055040776.1">
    <property type="nucleotide sequence ID" value="NZ_LKBH01000027.1"/>
</dbReference>
<dbReference type="InterPro" id="IPR002789">
    <property type="entry name" value="HerA_central"/>
</dbReference>
<organism evidence="3 4">
    <name type="scientific">Acidiplasma cupricumulans</name>
    <dbReference type="NCBI Taxonomy" id="312540"/>
    <lineage>
        <taxon>Archaea</taxon>
        <taxon>Methanobacteriati</taxon>
        <taxon>Thermoplasmatota</taxon>
        <taxon>Thermoplasmata</taxon>
        <taxon>Thermoplasmatales</taxon>
        <taxon>Ferroplasmaceae</taxon>
        <taxon>Acidiplasma</taxon>
    </lineage>
</organism>
<proteinExistence type="predicted"/>
<gene>
    <name evidence="3" type="ORF">AOG55_04025</name>
</gene>
<accession>A0A0Q0RVR5</accession>
<dbReference type="InterPro" id="IPR051162">
    <property type="entry name" value="T4SS_component"/>
</dbReference>
<keyword evidence="4" id="KW-1185">Reference proteome</keyword>
<dbReference type="AlphaFoldDB" id="A0A0Q0RVR5"/>
<dbReference type="Proteomes" id="UP000050301">
    <property type="component" value="Unassembled WGS sequence"/>
</dbReference>
<evidence type="ECO:0000256" key="1">
    <source>
        <dbReference type="SAM" id="Phobius"/>
    </source>
</evidence>